<dbReference type="PANTHER" id="PTHR42802:SF1">
    <property type="entry name" value="L-ORNITHINE N(5)-MONOOXYGENASE"/>
    <property type="match status" value="1"/>
</dbReference>
<accession>A0A1J8R240</accession>
<evidence type="ECO:0000256" key="9">
    <source>
        <dbReference type="ARBA" id="ARBA00022857"/>
    </source>
</evidence>
<dbReference type="GO" id="GO:0006879">
    <property type="term" value="P:intracellular iron ion homeostasis"/>
    <property type="evidence" value="ECO:0007669"/>
    <property type="project" value="TreeGrafter"/>
</dbReference>
<evidence type="ECO:0000256" key="10">
    <source>
        <dbReference type="ARBA" id="ARBA00023002"/>
    </source>
</evidence>
<evidence type="ECO:0000256" key="5">
    <source>
        <dbReference type="ARBA" id="ARBA00012881"/>
    </source>
</evidence>
<name>A0A1J8R240_9AGAM</name>
<dbReference type="InterPro" id="IPR025700">
    <property type="entry name" value="Lys/Orn_oxygenase"/>
</dbReference>
<comment type="pathway">
    <text evidence="2">Siderophore biosynthesis.</text>
</comment>
<feature type="domain" description="Large ribosomal subunit protein eL24-related N-terminal" evidence="13">
    <location>
        <begin position="536"/>
        <end position="593"/>
    </location>
</feature>
<dbReference type="InterPro" id="IPR000988">
    <property type="entry name" value="Ribosomal_eL24-rel_N"/>
</dbReference>
<dbReference type="AlphaFoldDB" id="A0A1J8R240"/>
<evidence type="ECO:0000256" key="6">
    <source>
        <dbReference type="ARBA" id="ARBA00018397"/>
    </source>
</evidence>
<keyword evidence="8" id="KW-0274">FAD</keyword>
<dbReference type="InterPro" id="IPR038630">
    <property type="entry name" value="L24e/L24_sf"/>
</dbReference>
<evidence type="ECO:0000256" key="3">
    <source>
        <dbReference type="ARBA" id="ARBA00005647"/>
    </source>
</evidence>
<dbReference type="EC" id="1.14.13.196" evidence="5"/>
<dbReference type="CDD" id="cd00472">
    <property type="entry name" value="Ribosomal_L24e_L24"/>
    <property type="match status" value="1"/>
</dbReference>
<dbReference type="SUPFAM" id="SSF57716">
    <property type="entry name" value="Glucocorticoid receptor-like (DNA-binding domain)"/>
    <property type="match status" value="1"/>
</dbReference>
<reference evidence="14 15" key="1">
    <citation type="submission" date="2016-03" db="EMBL/GenBank/DDBJ databases">
        <title>Comparative genomics of the ectomycorrhizal sister species Rhizopogon vinicolor and Rhizopogon vesiculosus (Basidiomycota: Boletales) reveals a divergence of the mating type B locus.</title>
        <authorList>
            <person name="Mujic A.B."/>
            <person name="Kuo A."/>
            <person name="Tritt A."/>
            <person name="Lipzen A."/>
            <person name="Chen C."/>
            <person name="Johnson J."/>
            <person name="Sharma A."/>
            <person name="Barry K."/>
            <person name="Grigoriev I.V."/>
            <person name="Spatafora J.W."/>
        </authorList>
    </citation>
    <scope>NUCLEOTIDE SEQUENCE [LARGE SCALE GENOMIC DNA]</scope>
    <source>
        <strain evidence="14 15">AM-OR11-056</strain>
    </source>
</reference>
<dbReference type="FunFam" id="2.30.170.20:FF:000001">
    <property type="entry name" value="probable ribosome biogenesis protein RLP24"/>
    <property type="match status" value="1"/>
</dbReference>
<comment type="cofactor">
    <cofactor evidence="1">
        <name>FAD</name>
        <dbReference type="ChEBI" id="CHEBI:57692"/>
    </cofactor>
</comment>
<dbReference type="Pfam" id="PF13434">
    <property type="entry name" value="Lys_Orn_oxgnase"/>
    <property type="match status" value="1"/>
</dbReference>
<evidence type="ECO:0000256" key="12">
    <source>
        <dbReference type="ARBA" id="ARBA00049248"/>
    </source>
</evidence>
<evidence type="ECO:0000256" key="7">
    <source>
        <dbReference type="ARBA" id="ARBA00022630"/>
    </source>
</evidence>
<evidence type="ECO:0000313" key="14">
    <source>
        <dbReference type="EMBL" id="OJA17964.1"/>
    </source>
</evidence>
<keyword evidence="10" id="KW-0560">Oxidoreductase</keyword>
<evidence type="ECO:0000256" key="1">
    <source>
        <dbReference type="ARBA" id="ARBA00001974"/>
    </source>
</evidence>
<comment type="catalytic activity">
    <reaction evidence="11">
        <text>L-ornithine + NADPH + O2 = N(5)-hydroxy-L-ornithine + NADP(+) + H2O</text>
        <dbReference type="Rhea" id="RHEA:41508"/>
        <dbReference type="ChEBI" id="CHEBI:15377"/>
        <dbReference type="ChEBI" id="CHEBI:15379"/>
        <dbReference type="ChEBI" id="CHEBI:46911"/>
        <dbReference type="ChEBI" id="CHEBI:57783"/>
        <dbReference type="ChEBI" id="CHEBI:58349"/>
        <dbReference type="ChEBI" id="CHEBI:78275"/>
        <dbReference type="EC" id="1.14.13.196"/>
    </reaction>
</comment>
<keyword evidence="7" id="KW-0285">Flavoprotein</keyword>
<proteinExistence type="inferred from homology"/>
<sequence>MVQPPVYTTIGLGFGPANLAVAGALLEQHRETQHNSSVSANKFLFIERHHEFRWHPGMLLPGARMQISFLKDLATLRSPQSPITFVAYLHSQNRLVDFINRGNTTPTRKEYSDYLAWAAKYVQDQGIIVAYGENVIAIKEEDEGTVQIHSKVLATGETRIRLARNLIISPGGSPRIPRSIQAILPHPRIIHSSSYLSSVKPMLAMSEKTNRSLRIAVLGSGQSAAEILLDLHQRLTSMGISAGQVHDLHLIIRGGSLKPSDDSPFANEIFNPESTDAIYNLPSDSVRKKVIADCQSTNYGVVNSRTLDSLYEVVYDQKVEDGIAGRKENTLPDPGARITIIPYSNLLSAEISTHSSQTSAGADAFSLALQNTLTRDVSETTYDAIVCATGYERHSWLNLLKSSGIGKHFGLSSASDKTCLSVEQNMVEAVNGEISKSRALELRLKTVEDLEDIPYTSSESDASSSTPSLSELSTTDTLYISRRYRLVPLPTTGRGFVPRIYLQGCTEETHGLSETLLSIVGVRAGEVVEDLCSNYMRIEKCYFCSTNVYPGHGSAFVRNDAKVFRFCTSKMKRNPRKVRWTKAFRKAAGKEMTIDSTIDFEKRRNVPVRYDRELVQTTINAMKRIGEIKQRREHAFWKQRMAVARDKHRAHRTKKLAAKSVSVKLLEPTAMKTRETNEVLEKIKVPAKSRSALMQGEGRSMGMDID</sequence>
<evidence type="ECO:0000256" key="2">
    <source>
        <dbReference type="ARBA" id="ARBA00004924"/>
    </source>
</evidence>
<comment type="catalytic activity">
    <reaction evidence="12">
        <text>L-ornithine + NADH + O2 = N(5)-hydroxy-L-ornithine + NAD(+) + H2O</text>
        <dbReference type="Rhea" id="RHEA:41512"/>
        <dbReference type="ChEBI" id="CHEBI:15377"/>
        <dbReference type="ChEBI" id="CHEBI:15379"/>
        <dbReference type="ChEBI" id="CHEBI:46911"/>
        <dbReference type="ChEBI" id="CHEBI:57540"/>
        <dbReference type="ChEBI" id="CHEBI:57945"/>
        <dbReference type="ChEBI" id="CHEBI:78275"/>
        <dbReference type="EC" id="1.14.13.196"/>
    </reaction>
</comment>
<dbReference type="Gene3D" id="2.30.170.20">
    <property type="entry name" value="Ribosomal protein L24e"/>
    <property type="match status" value="1"/>
</dbReference>
<evidence type="ECO:0000256" key="4">
    <source>
        <dbReference type="ARBA" id="ARBA00007588"/>
    </source>
</evidence>
<dbReference type="OrthoDB" id="3519933at2759"/>
<dbReference type="SUPFAM" id="SSF51905">
    <property type="entry name" value="FAD/NAD(P)-binding domain"/>
    <property type="match status" value="1"/>
</dbReference>
<keyword evidence="9" id="KW-0521">NADP</keyword>
<comment type="similarity">
    <text evidence="3">Belongs to the eukaryotic ribosomal protein eL24 family.</text>
</comment>
<keyword evidence="15" id="KW-1185">Reference proteome</keyword>
<protein>
    <recommendedName>
        <fullName evidence="6">Ribosome biogenesis protein RLP24</fullName>
        <ecNumber evidence="5">1.14.13.196</ecNumber>
    </recommendedName>
</protein>
<dbReference type="PROSITE" id="PS01073">
    <property type="entry name" value="RIBOSOMAL_L24E"/>
    <property type="match status" value="1"/>
</dbReference>
<gene>
    <name evidence="14" type="ORF">AZE42_08108</name>
</gene>
<dbReference type="PANTHER" id="PTHR42802">
    <property type="entry name" value="MONOOXYGENASE"/>
    <property type="match status" value="1"/>
</dbReference>
<evidence type="ECO:0000256" key="8">
    <source>
        <dbReference type="ARBA" id="ARBA00022827"/>
    </source>
</evidence>
<dbReference type="Proteomes" id="UP000183567">
    <property type="component" value="Unassembled WGS sequence"/>
</dbReference>
<dbReference type="EMBL" id="LVVM01001718">
    <property type="protein sequence ID" value="OJA17964.1"/>
    <property type="molecule type" value="Genomic_DNA"/>
</dbReference>
<evidence type="ECO:0000313" key="15">
    <source>
        <dbReference type="Proteomes" id="UP000183567"/>
    </source>
</evidence>
<comment type="similarity">
    <text evidence="4">Belongs to the lysine N(6)-hydroxylase/L-ornithine N(5)-oxygenase family.</text>
</comment>
<dbReference type="GO" id="GO:0016491">
    <property type="term" value="F:oxidoreductase activity"/>
    <property type="evidence" value="ECO:0007669"/>
    <property type="project" value="UniProtKB-KW"/>
</dbReference>
<dbReference type="STRING" id="180088.A0A1J8R240"/>
<evidence type="ECO:0000259" key="13">
    <source>
        <dbReference type="Pfam" id="PF01246"/>
    </source>
</evidence>
<dbReference type="Gene3D" id="3.50.50.60">
    <property type="entry name" value="FAD/NAD(P)-binding domain"/>
    <property type="match status" value="1"/>
</dbReference>
<dbReference type="InterPro" id="IPR036188">
    <property type="entry name" value="FAD/NAD-bd_sf"/>
</dbReference>
<dbReference type="InterPro" id="IPR023442">
    <property type="entry name" value="Ribosomal_eL24_CS"/>
</dbReference>
<dbReference type="Pfam" id="PF01246">
    <property type="entry name" value="Ribosomal_L24e"/>
    <property type="match status" value="1"/>
</dbReference>
<evidence type="ECO:0000256" key="11">
    <source>
        <dbReference type="ARBA" id="ARBA00047598"/>
    </source>
</evidence>
<organism evidence="14 15">
    <name type="scientific">Rhizopogon vesiculosus</name>
    <dbReference type="NCBI Taxonomy" id="180088"/>
    <lineage>
        <taxon>Eukaryota</taxon>
        <taxon>Fungi</taxon>
        <taxon>Dikarya</taxon>
        <taxon>Basidiomycota</taxon>
        <taxon>Agaricomycotina</taxon>
        <taxon>Agaricomycetes</taxon>
        <taxon>Agaricomycetidae</taxon>
        <taxon>Boletales</taxon>
        <taxon>Suillineae</taxon>
        <taxon>Rhizopogonaceae</taxon>
        <taxon>Rhizopogon</taxon>
    </lineage>
</organism>
<comment type="caution">
    <text evidence="14">The sequence shown here is derived from an EMBL/GenBank/DDBJ whole genome shotgun (WGS) entry which is preliminary data.</text>
</comment>